<gene>
    <name evidence="2" type="ORF">O4328_37440</name>
    <name evidence="3" type="ORF">Q5707_40445</name>
    <name evidence="4" type="ORF">Q5707_44550</name>
</gene>
<dbReference type="Proteomes" id="UP001231166">
    <property type="component" value="Plasmid pRho-VOC14-L"/>
</dbReference>
<name>A0AAX3YW04_RHOOP</name>
<dbReference type="Proteomes" id="UP001066327">
    <property type="component" value="Unassembled WGS sequence"/>
</dbReference>
<dbReference type="InterPro" id="IPR012340">
    <property type="entry name" value="NA-bd_OB-fold"/>
</dbReference>
<dbReference type="RefSeq" id="WP_269592475.1">
    <property type="nucleotide sequence ID" value="NZ_CP130956.1"/>
</dbReference>
<proteinExistence type="predicted"/>
<dbReference type="PANTHER" id="PTHR34075">
    <property type="entry name" value="BLR3430 PROTEIN"/>
    <property type="match status" value="1"/>
</dbReference>
<accession>A0AAX3YW04</accession>
<dbReference type="EMBL" id="CP130956">
    <property type="protein sequence ID" value="WLF52448.1"/>
    <property type="molecule type" value="Genomic_DNA"/>
</dbReference>
<geneLocation type="plasmid" evidence="4 6">
    <name>pRho-VOC14-L</name>
</geneLocation>
<dbReference type="InterPro" id="IPR022002">
    <property type="entry name" value="ChsH2_Znr"/>
</dbReference>
<dbReference type="Pfam" id="PF12172">
    <property type="entry name" value="zf-ChsH2"/>
    <property type="match status" value="1"/>
</dbReference>
<evidence type="ECO:0000313" key="2">
    <source>
        <dbReference type="EMBL" id="MCZ4589268.1"/>
    </source>
</evidence>
<evidence type="ECO:0000313" key="4">
    <source>
        <dbReference type="EMBL" id="WLF52448.1"/>
    </source>
</evidence>
<dbReference type="SUPFAM" id="SSF50249">
    <property type="entry name" value="Nucleic acid-binding proteins"/>
    <property type="match status" value="1"/>
</dbReference>
<reference evidence="2" key="1">
    <citation type="submission" date="2022-12" db="EMBL/GenBank/DDBJ databases">
        <authorList>
            <person name="Krivoruchko A.V."/>
            <person name="Elkin A."/>
        </authorList>
    </citation>
    <scope>NUCLEOTIDE SEQUENCE</scope>
    <source>
        <strain evidence="2">IEGM 249</strain>
    </source>
</reference>
<dbReference type="EMBL" id="JAPWIS010000030">
    <property type="protein sequence ID" value="MCZ4589268.1"/>
    <property type="molecule type" value="Genomic_DNA"/>
</dbReference>
<dbReference type="EMBL" id="CP130956">
    <property type="protein sequence ID" value="WLF51755.1"/>
    <property type="molecule type" value="Genomic_DNA"/>
</dbReference>
<feature type="domain" description="ChsH2 rubredoxin-like zinc ribbon" evidence="1">
    <location>
        <begin position="19"/>
        <end position="54"/>
    </location>
</feature>
<reference evidence="4" key="2">
    <citation type="submission" date="2023-07" db="EMBL/GenBank/DDBJ databases">
        <title>Genomic analysis of Rhodococcus opacus VOC-14 with glycol ethers degradation activity.</title>
        <authorList>
            <person name="Narkevich D.A."/>
            <person name="Hlushen A.M."/>
            <person name="Akhremchuk A.E."/>
            <person name="Sikolenko M.A."/>
            <person name="Valentovich L.N."/>
        </authorList>
    </citation>
    <scope>NUCLEOTIDE SEQUENCE</scope>
    <source>
        <strain evidence="4">VOC-14</strain>
        <plasmid evidence="4">pRho-VOC14-L</plasmid>
    </source>
</reference>
<keyword evidence="5" id="KW-1185">Reference proteome</keyword>
<dbReference type="PANTHER" id="PTHR34075:SF5">
    <property type="entry name" value="BLR3430 PROTEIN"/>
    <property type="match status" value="1"/>
</dbReference>
<evidence type="ECO:0000313" key="3">
    <source>
        <dbReference type="EMBL" id="WLF51755.1"/>
    </source>
</evidence>
<organism evidence="4 6">
    <name type="scientific">Rhodococcus opacus</name>
    <name type="common">Nocardia opaca</name>
    <dbReference type="NCBI Taxonomy" id="37919"/>
    <lineage>
        <taxon>Bacteria</taxon>
        <taxon>Bacillati</taxon>
        <taxon>Actinomycetota</taxon>
        <taxon>Actinomycetes</taxon>
        <taxon>Mycobacteriales</taxon>
        <taxon>Nocardiaceae</taxon>
        <taxon>Rhodococcus</taxon>
    </lineage>
</organism>
<evidence type="ECO:0000313" key="6">
    <source>
        <dbReference type="Proteomes" id="UP001231166"/>
    </source>
</evidence>
<evidence type="ECO:0000313" key="5">
    <source>
        <dbReference type="Proteomes" id="UP001066327"/>
    </source>
</evidence>
<sequence length="166" mass="18111">MSARLAPRVDDPASRGFFELAAEGTLGVLTCTDCGARVHLPRPRCVGCGGNNLEWSAVAGRGRAKSWTVVEHQVHPLFPVPYTVVLIDVAGEQNVRMIGHLPGRVDVDETTEFVVEFEDLGPDREGNARVLPKWTIAKERVGDNRRSDLVQVARTKASSRHVSTAT</sequence>
<keyword evidence="4" id="KW-0614">Plasmid</keyword>
<protein>
    <submittedName>
        <fullName evidence="4">Zinc ribbon domain-containing protein</fullName>
    </submittedName>
</protein>
<dbReference type="AlphaFoldDB" id="A0AAX3YW04"/>
<evidence type="ECO:0000259" key="1">
    <source>
        <dbReference type="Pfam" id="PF12172"/>
    </source>
</evidence>
<dbReference type="InterPro" id="IPR052513">
    <property type="entry name" value="Thioester_dehydratase-like"/>
</dbReference>